<feature type="domain" description="WW" evidence="2">
    <location>
        <begin position="60"/>
        <end position="94"/>
    </location>
</feature>
<dbReference type="AlphaFoldDB" id="A0A7S1KWH4"/>
<dbReference type="InterPro" id="IPR036020">
    <property type="entry name" value="WW_dom_sf"/>
</dbReference>
<dbReference type="InterPro" id="IPR001202">
    <property type="entry name" value="WW_dom"/>
</dbReference>
<gene>
    <name evidence="3" type="ORF">ACAT0790_LOCUS1213</name>
</gene>
<dbReference type="SMART" id="SM00456">
    <property type="entry name" value="WW"/>
    <property type="match status" value="2"/>
</dbReference>
<accession>A0A7S1KWH4</accession>
<sequence>MEMDAAGSGHESSGSHPGGQNEIQVLQYCDFEDFIRHLGIDPSAEGTELVVVAAQWMFASPLPPHWSEQIDESSSRVYFFNKATGDSLWMHPREAVFRELIDEVRGWQLDQDLEGICARSDAHLRQAHSRAVESIKQWSAYPVAQGPEEAPEVGKASQFYFNATTGESSWVDPREDAEFDLRLRHSILCECVSSHSQAVIRAASSDSSDGDMDGGRLSSGGAQALVRGLWEALGPLPLPLAAPARPADLPPLENSPGRRPSAAMLSAGDDTVRSSMSYLSARSTMSCAEEARDSSPRSDPVLRTDQEN</sequence>
<feature type="compositionally biased region" description="Basic and acidic residues" evidence="1">
    <location>
        <begin position="289"/>
        <end position="308"/>
    </location>
</feature>
<dbReference type="EMBL" id="HBGE01001977">
    <property type="protein sequence ID" value="CAD9087719.1"/>
    <property type="molecule type" value="Transcribed_RNA"/>
</dbReference>
<feature type="compositionally biased region" description="Polar residues" evidence="1">
    <location>
        <begin position="273"/>
        <end position="286"/>
    </location>
</feature>
<feature type="compositionally biased region" description="Low complexity" evidence="1">
    <location>
        <begin position="7"/>
        <end position="19"/>
    </location>
</feature>
<dbReference type="SUPFAM" id="SSF51045">
    <property type="entry name" value="WW domain"/>
    <property type="match status" value="1"/>
</dbReference>
<feature type="region of interest" description="Disordered" evidence="1">
    <location>
        <begin position="247"/>
        <end position="308"/>
    </location>
</feature>
<dbReference type="PROSITE" id="PS50020">
    <property type="entry name" value="WW_DOMAIN_2"/>
    <property type="match status" value="1"/>
</dbReference>
<dbReference type="Gene3D" id="2.20.70.10">
    <property type="match status" value="1"/>
</dbReference>
<dbReference type="CDD" id="cd00201">
    <property type="entry name" value="WW"/>
    <property type="match status" value="2"/>
</dbReference>
<dbReference type="Pfam" id="PF00397">
    <property type="entry name" value="WW"/>
    <property type="match status" value="1"/>
</dbReference>
<feature type="region of interest" description="Disordered" evidence="1">
    <location>
        <begin position="1"/>
        <end position="20"/>
    </location>
</feature>
<proteinExistence type="predicted"/>
<evidence type="ECO:0000256" key="1">
    <source>
        <dbReference type="SAM" id="MobiDB-lite"/>
    </source>
</evidence>
<evidence type="ECO:0000259" key="2">
    <source>
        <dbReference type="PROSITE" id="PS50020"/>
    </source>
</evidence>
<organism evidence="3">
    <name type="scientific">Alexandrium catenella</name>
    <name type="common">Red tide dinoflagellate</name>
    <name type="synonym">Gonyaulax catenella</name>
    <dbReference type="NCBI Taxonomy" id="2925"/>
    <lineage>
        <taxon>Eukaryota</taxon>
        <taxon>Sar</taxon>
        <taxon>Alveolata</taxon>
        <taxon>Dinophyceae</taxon>
        <taxon>Gonyaulacales</taxon>
        <taxon>Pyrocystaceae</taxon>
        <taxon>Alexandrium</taxon>
    </lineage>
</organism>
<name>A0A7S1KWH4_ALECA</name>
<reference evidence="3" key="1">
    <citation type="submission" date="2021-01" db="EMBL/GenBank/DDBJ databases">
        <authorList>
            <person name="Corre E."/>
            <person name="Pelletier E."/>
            <person name="Niang G."/>
            <person name="Scheremetjew M."/>
            <person name="Finn R."/>
            <person name="Kale V."/>
            <person name="Holt S."/>
            <person name="Cochrane G."/>
            <person name="Meng A."/>
            <person name="Brown T."/>
            <person name="Cohen L."/>
        </authorList>
    </citation>
    <scope>NUCLEOTIDE SEQUENCE</scope>
    <source>
        <strain evidence="3">OF101</strain>
    </source>
</reference>
<protein>
    <recommendedName>
        <fullName evidence="2">WW domain-containing protein</fullName>
    </recommendedName>
</protein>
<evidence type="ECO:0000313" key="3">
    <source>
        <dbReference type="EMBL" id="CAD9087719.1"/>
    </source>
</evidence>